<reference evidence="1" key="1">
    <citation type="submission" date="2021-03" db="EMBL/GenBank/DDBJ databases">
        <title>Comparative genomics and phylogenomic investigation of the class Geoglossomycetes provide insights into ecological specialization and systematics.</title>
        <authorList>
            <person name="Melie T."/>
            <person name="Pirro S."/>
            <person name="Miller A.N."/>
            <person name="Quandt A."/>
        </authorList>
    </citation>
    <scope>NUCLEOTIDE SEQUENCE</scope>
    <source>
        <strain evidence="1">GBOQ0MN5Z8</strain>
    </source>
</reference>
<dbReference type="EMBL" id="JAGHQL010000458">
    <property type="protein sequence ID" value="KAH0533576.1"/>
    <property type="molecule type" value="Genomic_DNA"/>
</dbReference>
<dbReference type="Proteomes" id="UP000698800">
    <property type="component" value="Unassembled WGS sequence"/>
</dbReference>
<proteinExistence type="predicted"/>
<sequence length="172" mass="19494">MARDRIVGEWIRVIAMIVMTVDVVKQTPHMLAQGIIENQGCVSLWTTNRFRLLEQILDATVIDVVLEPRRFREEARQVGFVSTLEHTASDVRQTFVVQDDQTCQVMLKMAKLAPILKEITKDVCVGSHDGSRSYDGKLHKTFALSPKGAARASEYHMGVRNGKTQQWSFYIS</sequence>
<comment type="caution">
    <text evidence="1">The sequence shown here is derived from an EMBL/GenBank/DDBJ whole genome shotgun (WGS) entry which is preliminary data.</text>
</comment>
<keyword evidence="2" id="KW-1185">Reference proteome</keyword>
<dbReference type="AlphaFoldDB" id="A0A9P8KTN7"/>
<name>A0A9P8KTN7_9PEZI</name>
<protein>
    <submittedName>
        <fullName evidence="1">Uncharacterized protein</fullName>
    </submittedName>
</protein>
<accession>A0A9P8KTN7</accession>
<evidence type="ECO:0000313" key="2">
    <source>
        <dbReference type="Proteomes" id="UP000698800"/>
    </source>
</evidence>
<gene>
    <name evidence="1" type="ORF">FGG08_007661</name>
</gene>
<evidence type="ECO:0000313" key="1">
    <source>
        <dbReference type="EMBL" id="KAH0533576.1"/>
    </source>
</evidence>
<organism evidence="1 2">
    <name type="scientific">Glutinoglossum americanum</name>
    <dbReference type="NCBI Taxonomy" id="1670608"/>
    <lineage>
        <taxon>Eukaryota</taxon>
        <taxon>Fungi</taxon>
        <taxon>Dikarya</taxon>
        <taxon>Ascomycota</taxon>
        <taxon>Pezizomycotina</taxon>
        <taxon>Geoglossomycetes</taxon>
        <taxon>Geoglossales</taxon>
        <taxon>Geoglossaceae</taxon>
        <taxon>Glutinoglossum</taxon>
    </lineage>
</organism>